<dbReference type="Gramene" id="TVU46174">
    <property type="protein sequence ID" value="TVU46174"/>
    <property type="gene ID" value="EJB05_05693"/>
</dbReference>
<proteinExistence type="predicted"/>
<evidence type="ECO:0000313" key="2">
    <source>
        <dbReference type="EMBL" id="TVU46174.1"/>
    </source>
</evidence>
<accession>A0A5J9WFX8</accession>
<evidence type="ECO:0000256" key="1">
    <source>
        <dbReference type="SAM" id="MobiDB-lite"/>
    </source>
</evidence>
<keyword evidence="3" id="KW-1185">Reference proteome</keyword>
<feature type="region of interest" description="Disordered" evidence="1">
    <location>
        <begin position="50"/>
        <end position="103"/>
    </location>
</feature>
<dbReference type="AlphaFoldDB" id="A0A5J9WFX8"/>
<organism evidence="2 3">
    <name type="scientific">Eragrostis curvula</name>
    <name type="common">weeping love grass</name>
    <dbReference type="NCBI Taxonomy" id="38414"/>
    <lineage>
        <taxon>Eukaryota</taxon>
        <taxon>Viridiplantae</taxon>
        <taxon>Streptophyta</taxon>
        <taxon>Embryophyta</taxon>
        <taxon>Tracheophyta</taxon>
        <taxon>Spermatophyta</taxon>
        <taxon>Magnoliopsida</taxon>
        <taxon>Liliopsida</taxon>
        <taxon>Poales</taxon>
        <taxon>Poaceae</taxon>
        <taxon>PACMAD clade</taxon>
        <taxon>Chloridoideae</taxon>
        <taxon>Eragrostideae</taxon>
        <taxon>Eragrostidinae</taxon>
        <taxon>Eragrostis</taxon>
    </lineage>
</organism>
<dbReference type="Proteomes" id="UP000324897">
    <property type="component" value="Chromosome 5"/>
</dbReference>
<name>A0A5J9WFX8_9POAL</name>
<feature type="non-terminal residue" evidence="2">
    <location>
        <position position="1"/>
    </location>
</feature>
<evidence type="ECO:0000313" key="3">
    <source>
        <dbReference type="Proteomes" id="UP000324897"/>
    </source>
</evidence>
<reference evidence="2 3" key="1">
    <citation type="journal article" date="2019" name="Sci. Rep.">
        <title>A high-quality genome of Eragrostis curvula grass provides insights into Poaceae evolution and supports new strategies to enhance forage quality.</title>
        <authorList>
            <person name="Carballo J."/>
            <person name="Santos B.A.C.M."/>
            <person name="Zappacosta D."/>
            <person name="Garbus I."/>
            <person name="Selva J.P."/>
            <person name="Gallo C.A."/>
            <person name="Diaz A."/>
            <person name="Albertini E."/>
            <person name="Caccamo M."/>
            <person name="Echenique V."/>
        </authorList>
    </citation>
    <scope>NUCLEOTIDE SEQUENCE [LARGE SCALE GENOMIC DNA]</scope>
    <source>
        <strain evidence="3">cv. Victoria</strain>
        <tissue evidence="2">Leaf</tissue>
    </source>
</reference>
<gene>
    <name evidence="2" type="ORF">EJB05_05693</name>
</gene>
<sequence length="177" mass="18763">GDFPPPLIIGQFPFLKFNSILISAFFPESRSRCPAPALLSLLSTPTSAAATSQTRTGAEIGAATGPSGSRGRRHRCAPPPRSLRPDHNAAAPPAPLSPSPDGLLASRRGNPARVYARRFLTHGVAPASGYWLFLQFMLLEWSWREEGAGNGRIRGGGRPAGFAAVDWAQGTKSQSCS</sequence>
<dbReference type="EMBL" id="RWGY01000004">
    <property type="protein sequence ID" value="TVU46174.1"/>
    <property type="molecule type" value="Genomic_DNA"/>
</dbReference>
<protein>
    <submittedName>
        <fullName evidence="2">Uncharacterized protein</fullName>
    </submittedName>
</protein>
<comment type="caution">
    <text evidence="2">The sequence shown here is derived from an EMBL/GenBank/DDBJ whole genome shotgun (WGS) entry which is preliminary data.</text>
</comment>